<keyword evidence="6" id="KW-0677">Repeat</keyword>
<feature type="domain" description="Laminin G" evidence="14">
    <location>
        <begin position="4"/>
        <end position="173"/>
    </location>
</feature>
<dbReference type="Pfam" id="PF02210">
    <property type="entry name" value="Laminin_G_2"/>
    <property type="match status" value="2"/>
</dbReference>
<evidence type="ECO:0000259" key="14">
    <source>
        <dbReference type="PROSITE" id="PS50025"/>
    </source>
</evidence>
<evidence type="ECO:0000256" key="13">
    <source>
        <dbReference type="SAM" id="Phobius"/>
    </source>
</evidence>
<feature type="region of interest" description="Disordered" evidence="12">
    <location>
        <begin position="408"/>
        <end position="428"/>
    </location>
</feature>
<dbReference type="CDD" id="cd00110">
    <property type="entry name" value="LamG"/>
    <property type="match status" value="2"/>
</dbReference>
<organism evidence="16 17">
    <name type="scientific">Regulus satrapa</name>
    <name type="common">Golden-crowned kinglet</name>
    <dbReference type="NCBI Taxonomy" id="13245"/>
    <lineage>
        <taxon>Eukaryota</taxon>
        <taxon>Metazoa</taxon>
        <taxon>Chordata</taxon>
        <taxon>Craniata</taxon>
        <taxon>Vertebrata</taxon>
        <taxon>Euteleostomi</taxon>
        <taxon>Archelosauria</taxon>
        <taxon>Archosauria</taxon>
        <taxon>Dinosauria</taxon>
        <taxon>Saurischia</taxon>
        <taxon>Theropoda</taxon>
        <taxon>Coelurosauria</taxon>
        <taxon>Aves</taxon>
        <taxon>Neognathae</taxon>
        <taxon>Neoaves</taxon>
        <taxon>Telluraves</taxon>
        <taxon>Australaves</taxon>
        <taxon>Passeriformes</taxon>
        <taxon>Regulidae</taxon>
        <taxon>Regulus</taxon>
    </lineage>
</organism>
<keyword evidence="5" id="KW-0732">Signal</keyword>
<keyword evidence="4 13" id="KW-0812">Transmembrane</keyword>
<evidence type="ECO:0000256" key="5">
    <source>
        <dbReference type="ARBA" id="ARBA00022729"/>
    </source>
</evidence>
<evidence type="ECO:0000256" key="4">
    <source>
        <dbReference type="ARBA" id="ARBA00022692"/>
    </source>
</evidence>
<dbReference type="Gene3D" id="2.10.25.10">
    <property type="entry name" value="Laminin"/>
    <property type="match status" value="1"/>
</dbReference>
<keyword evidence="9 11" id="KW-1015">Disulfide bond</keyword>
<feature type="compositionally biased region" description="Polar residues" evidence="12">
    <location>
        <begin position="408"/>
        <end position="421"/>
    </location>
</feature>
<dbReference type="PROSITE" id="PS50026">
    <property type="entry name" value="EGF_3"/>
    <property type="match status" value="1"/>
</dbReference>
<evidence type="ECO:0000313" key="16">
    <source>
        <dbReference type="EMBL" id="NWR52426.1"/>
    </source>
</evidence>
<feature type="transmembrane region" description="Helical" evidence="13">
    <location>
        <begin position="444"/>
        <end position="468"/>
    </location>
</feature>
<gene>
    <name evidence="16" type="primary">Cntnap4</name>
    <name evidence="16" type="ORF">REGSAT_R02755</name>
</gene>
<comment type="subcellular location">
    <subcellularLocation>
        <location evidence="1">Membrane</location>
        <topology evidence="1">Single-pass type I membrane protein</topology>
    </subcellularLocation>
</comment>
<dbReference type="SUPFAM" id="SSF49899">
    <property type="entry name" value="Concanavalin A-like lectins/glucanases"/>
    <property type="match status" value="2"/>
</dbReference>
<evidence type="ECO:0000256" key="6">
    <source>
        <dbReference type="ARBA" id="ARBA00022737"/>
    </source>
</evidence>
<comment type="caution">
    <text evidence="16">The sequence shown here is derived from an EMBL/GenBank/DDBJ whole genome shotgun (WGS) entry which is preliminary data.</text>
</comment>
<dbReference type="FunFam" id="2.60.120.200:FF:000026">
    <property type="entry name" value="contactin-associated protein-like 4 isoform X1"/>
    <property type="match status" value="1"/>
</dbReference>
<evidence type="ECO:0000256" key="10">
    <source>
        <dbReference type="PROSITE-ProRule" id="PRU00076"/>
    </source>
</evidence>
<accession>A0A7K4Y083</accession>
<evidence type="ECO:0000256" key="11">
    <source>
        <dbReference type="PROSITE-ProRule" id="PRU00122"/>
    </source>
</evidence>
<evidence type="ECO:0000256" key="12">
    <source>
        <dbReference type="SAM" id="MobiDB-lite"/>
    </source>
</evidence>
<dbReference type="InterPro" id="IPR050372">
    <property type="entry name" value="Neurexin-related_CASP"/>
</dbReference>
<keyword evidence="7 13" id="KW-1133">Transmembrane helix</keyword>
<dbReference type="InterPro" id="IPR013320">
    <property type="entry name" value="ConA-like_dom_sf"/>
</dbReference>
<protein>
    <submittedName>
        <fullName evidence="16">CNTP4 protein</fullName>
    </submittedName>
</protein>
<dbReference type="SMART" id="SM00282">
    <property type="entry name" value="LamG"/>
    <property type="match status" value="2"/>
</dbReference>
<evidence type="ECO:0000256" key="8">
    <source>
        <dbReference type="ARBA" id="ARBA00023136"/>
    </source>
</evidence>
<keyword evidence="3 10" id="KW-0245">EGF-like domain</keyword>
<dbReference type="InterPro" id="IPR001791">
    <property type="entry name" value="Laminin_G"/>
</dbReference>
<feature type="region of interest" description="Disordered" evidence="12">
    <location>
        <begin position="478"/>
        <end position="511"/>
    </location>
</feature>
<reference evidence="16 17" key="1">
    <citation type="submission" date="2019-09" db="EMBL/GenBank/DDBJ databases">
        <title>Bird 10,000 Genomes (B10K) Project - Family phase.</title>
        <authorList>
            <person name="Zhang G."/>
        </authorList>
    </citation>
    <scope>NUCLEOTIDE SEQUENCE [LARGE SCALE GENOMIC DNA]</scope>
    <source>
        <strain evidence="16">B10K-DU-001-18</strain>
        <tissue evidence="16">Muscle</tissue>
    </source>
</reference>
<feature type="domain" description="Laminin G" evidence="14">
    <location>
        <begin position="226"/>
        <end position="405"/>
    </location>
</feature>
<dbReference type="InterPro" id="IPR000742">
    <property type="entry name" value="EGF"/>
</dbReference>
<comment type="caution">
    <text evidence="10">Lacks conserved residue(s) required for the propagation of feature annotation.</text>
</comment>
<feature type="domain" description="EGF-like" evidence="15">
    <location>
        <begin position="174"/>
        <end position="212"/>
    </location>
</feature>
<dbReference type="PROSITE" id="PS50025">
    <property type="entry name" value="LAM_G_DOMAIN"/>
    <property type="match status" value="2"/>
</dbReference>
<dbReference type="PANTHER" id="PTHR15036">
    <property type="entry name" value="PIKACHURIN-LIKE PROTEIN"/>
    <property type="match status" value="1"/>
</dbReference>
<evidence type="ECO:0000256" key="2">
    <source>
        <dbReference type="ARBA" id="ARBA00010241"/>
    </source>
</evidence>
<dbReference type="CDD" id="cd00054">
    <property type="entry name" value="EGF_CA"/>
    <property type="match status" value="1"/>
</dbReference>
<feature type="disulfide bond" evidence="11">
    <location>
        <begin position="146"/>
        <end position="173"/>
    </location>
</feature>
<dbReference type="GO" id="GO:0016020">
    <property type="term" value="C:membrane"/>
    <property type="evidence" value="ECO:0007669"/>
    <property type="project" value="UniProtKB-SubCell"/>
</dbReference>
<feature type="non-terminal residue" evidence="16">
    <location>
        <position position="1"/>
    </location>
</feature>
<feature type="non-terminal residue" evidence="16">
    <location>
        <position position="511"/>
    </location>
</feature>
<keyword evidence="17" id="KW-1185">Reference proteome</keyword>
<dbReference type="AlphaFoldDB" id="A0A7K4Y083"/>
<dbReference type="Proteomes" id="UP000529728">
    <property type="component" value="Unassembled WGS sequence"/>
</dbReference>
<evidence type="ECO:0000256" key="1">
    <source>
        <dbReference type="ARBA" id="ARBA00004479"/>
    </source>
</evidence>
<comment type="similarity">
    <text evidence="2">Belongs to the neurexin family.</text>
</comment>
<dbReference type="Gene3D" id="2.60.120.200">
    <property type="match status" value="2"/>
</dbReference>
<evidence type="ECO:0000259" key="15">
    <source>
        <dbReference type="PROSITE" id="PS50026"/>
    </source>
</evidence>
<dbReference type="EMBL" id="VWZN01020367">
    <property type="protein sequence ID" value="NWR52426.1"/>
    <property type="molecule type" value="Genomic_DNA"/>
</dbReference>
<sequence>TFWNSASFNTETSYLHFPTFHGELSADVSFFFKTTASSGLFLENLGIQDFIRIELQSPSEVVFSFDVGNGPSEVVVQSRNPLNDNQWHYVKAERNVKEASLQIDQLPQRSHTIKMVLHINYFKVLKTPINLFSGGTASRQKGFLGCIRSLRLNGMALDLEERAKITPGVEPGCPGHCSSYGNLCHNGGKCREKYTGFSCDCTFSAYAGPFCKKGKQISAYFWSGTSVTYNFQEYYTLVKNSSSHASSFYADMTLTREAITFAFRTTRTPSLLLYVSSFYKEYLSVILTRNGDLQIRYKLDSHQDPDVFSISFKKEETLLVEVNQNERMKFILSSGTEFNAIKSLTLGKILENSDADEETMKANSQGFVGCLSSVQFNHIAPLKAALHHSSSAPVIVKGRFAESNCGTLTGADSTSSETTHSFADHSGPIDEGKPLANAIRSDSAIIGGVIAVVIFILLCITAIAIRIYKKKGIYSKNEAKGSENEDSAESALKSELSMQNTANENHKEYFF</sequence>
<dbReference type="OrthoDB" id="26719at2759"/>
<name>A0A7K4Y083_REGSA</name>
<evidence type="ECO:0000256" key="7">
    <source>
        <dbReference type="ARBA" id="ARBA00022989"/>
    </source>
</evidence>
<evidence type="ECO:0000256" key="9">
    <source>
        <dbReference type="ARBA" id="ARBA00023157"/>
    </source>
</evidence>
<keyword evidence="8 13" id="KW-0472">Membrane</keyword>
<dbReference type="PANTHER" id="PTHR15036:SF40">
    <property type="entry name" value="CONTACTIN-ASSOCIATED PROTEIN-LIKE 4"/>
    <property type="match status" value="1"/>
</dbReference>
<proteinExistence type="inferred from homology"/>
<evidence type="ECO:0000256" key="3">
    <source>
        <dbReference type="ARBA" id="ARBA00022536"/>
    </source>
</evidence>
<evidence type="ECO:0000313" key="17">
    <source>
        <dbReference type="Proteomes" id="UP000529728"/>
    </source>
</evidence>